<dbReference type="InterPro" id="IPR001279">
    <property type="entry name" value="Metallo-B-lactamas"/>
</dbReference>
<sequence>MSRLRRSHPIHQLTTQFSGQHALLVPDFEYVPSDHSTNQGFFNPASAITANDAHRSVALYEWLLFRKPAQWPAQETVASCPDKPQVRPNANLNDWQVWFVGHATALMQIGPYNFLTDPVWAQHVSPVPHLGPKRVRPAGIALDELPPIDAVLLSHNHYDHLDLASLKWLHQRDRMPIYTGLANRCYLPDEMQVIELDWWQQADFNPDARIKIVYTPAQHFSGRGLKDRNKALWGGLSILTPDDHCFFAGDTGYSPHFQQIRENLGAPRLSLLPIGAYEPRKIMQTMHMNPADAIQAHLDLHSKQSLSIHYRTFQLTDEAINQPLLELASAMTKAQVTDGCFFNLLEGYGRKV</sequence>
<dbReference type="PANTHER" id="PTHR15032">
    <property type="entry name" value="N-ACYL-PHOSPHATIDYLETHANOLAMINE-HYDROLYZING PHOSPHOLIPASE D"/>
    <property type="match status" value="1"/>
</dbReference>
<dbReference type="OrthoDB" id="9805728at2"/>
<dbReference type="PANTHER" id="PTHR15032:SF4">
    <property type="entry name" value="N-ACYL-PHOSPHATIDYLETHANOLAMINE-HYDROLYZING PHOSPHOLIPASE D"/>
    <property type="match status" value="1"/>
</dbReference>
<dbReference type="Proteomes" id="UP000297834">
    <property type="component" value="Unassembled WGS sequence"/>
</dbReference>
<feature type="domain" description="Metallo-beta-lactamase" evidence="1">
    <location>
        <begin position="113"/>
        <end position="310"/>
    </location>
</feature>
<evidence type="ECO:0000313" key="2">
    <source>
        <dbReference type="EMBL" id="TEU30360.1"/>
    </source>
</evidence>
<dbReference type="STRING" id="1120977.GCA_000619845_00504"/>
<protein>
    <submittedName>
        <fullName evidence="2">Zn-dependent hydrolase</fullName>
    </submittedName>
</protein>
<dbReference type="AlphaFoldDB" id="A0A4Y7XEX7"/>
<keyword evidence="3" id="KW-1185">Reference proteome</keyword>
<dbReference type="SUPFAM" id="SSF56281">
    <property type="entry name" value="Metallo-hydrolase/oxidoreductase"/>
    <property type="match status" value="1"/>
</dbReference>
<evidence type="ECO:0000259" key="1">
    <source>
        <dbReference type="Pfam" id="PF12706"/>
    </source>
</evidence>
<dbReference type="GO" id="GO:0005737">
    <property type="term" value="C:cytoplasm"/>
    <property type="evidence" value="ECO:0007669"/>
    <property type="project" value="TreeGrafter"/>
</dbReference>
<keyword evidence="2" id="KW-0378">Hydrolase</keyword>
<dbReference type="GO" id="GO:0016787">
    <property type="term" value="F:hydrolase activity"/>
    <property type="evidence" value="ECO:0007669"/>
    <property type="project" value="UniProtKB-KW"/>
</dbReference>
<dbReference type="EMBL" id="SNTY01000009">
    <property type="protein sequence ID" value="TEU30360.1"/>
    <property type="molecule type" value="Genomic_DNA"/>
</dbReference>
<evidence type="ECO:0000313" key="3">
    <source>
        <dbReference type="Proteomes" id="UP000297834"/>
    </source>
</evidence>
<name>A0A4Y7XEX7_9GAMM</name>
<dbReference type="InterPro" id="IPR036866">
    <property type="entry name" value="RibonucZ/Hydroxyglut_hydro"/>
</dbReference>
<proteinExistence type="predicted"/>
<dbReference type="Pfam" id="PF12706">
    <property type="entry name" value="Lactamase_B_2"/>
    <property type="match status" value="1"/>
</dbReference>
<accession>A0A4Y7XEX7</accession>
<reference evidence="2 3" key="1">
    <citation type="submission" date="2019-03" db="EMBL/GenBank/DDBJ databases">
        <title>Alkanindiges illinoisensis: a potential pathogenic isolated from ascites of a gastric cancer patient with abdominal metastasis.</title>
        <authorList>
            <person name="Hu X."/>
            <person name="Yang B."/>
            <person name="Yan X."/>
            <person name="Lin L."/>
            <person name="Zhao H."/>
            <person name="Zhou F."/>
            <person name="Su B."/>
            <person name="Chen J."/>
            <person name="Rui Y."/>
            <person name="Wang Q."/>
            <person name="Zheng L."/>
        </authorList>
    </citation>
    <scope>NUCLEOTIDE SEQUENCE [LARGE SCALE GENOMIC DNA]</scope>
    <source>
        <strain evidence="2 3">NFYY 23406</strain>
    </source>
</reference>
<comment type="caution">
    <text evidence="2">The sequence shown here is derived from an EMBL/GenBank/DDBJ whole genome shotgun (WGS) entry which is preliminary data.</text>
</comment>
<gene>
    <name evidence="2" type="ORF">E2B99_02350</name>
</gene>
<dbReference type="RefSeq" id="WP_134243388.1">
    <property type="nucleotide sequence ID" value="NZ_SNTY01000009.1"/>
</dbReference>
<dbReference type="Gene3D" id="3.60.15.10">
    <property type="entry name" value="Ribonuclease Z/Hydroxyacylglutathione hydrolase-like"/>
    <property type="match status" value="1"/>
</dbReference>
<organism evidence="2 3">
    <name type="scientific">Alkanindiges illinoisensis</name>
    <dbReference type="NCBI Taxonomy" id="197183"/>
    <lineage>
        <taxon>Bacteria</taxon>
        <taxon>Pseudomonadati</taxon>
        <taxon>Pseudomonadota</taxon>
        <taxon>Gammaproteobacteria</taxon>
        <taxon>Moraxellales</taxon>
        <taxon>Moraxellaceae</taxon>
        <taxon>Alkanindiges</taxon>
    </lineage>
</organism>